<accession>A0AAT9HMZ5</accession>
<evidence type="ECO:0000313" key="2">
    <source>
        <dbReference type="EMBL" id="BFO18790.1"/>
    </source>
</evidence>
<dbReference type="AlphaFoldDB" id="A0AAT9HMZ5"/>
<organism evidence="2">
    <name type="scientific">Streptomyces haneummycinicus</name>
    <dbReference type="NCBI Taxonomy" id="3074435"/>
    <lineage>
        <taxon>Bacteria</taxon>
        <taxon>Bacillati</taxon>
        <taxon>Actinomycetota</taxon>
        <taxon>Actinomycetes</taxon>
        <taxon>Kitasatosporales</taxon>
        <taxon>Streptomycetaceae</taxon>
        <taxon>Streptomyces</taxon>
    </lineage>
</organism>
<dbReference type="EMBL" id="AP035768">
    <property type="protein sequence ID" value="BFO18790.1"/>
    <property type="molecule type" value="Genomic_DNA"/>
</dbReference>
<feature type="region of interest" description="Disordered" evidence="1">
    <location>
        <begin position="116"/>
        <end position="138"/>
    </location>
</feature>
<gene>
    <name evidence="2" type="ORF">SHKM778_51780</name>
</gene>
<name>A0AAT9HMZ5_9ACTN</name>
<proteinExistence type="predicted"/>
<feature type="compositionally biased region" description="Basic and acidic residues" evidence="1">
    <location>
        <begin position="123"/>
        <end position="138"/>
    </location>
</feature>
<reference evidence="2" key="2">
    <citation type="submission" date="2024-07" db="EMBL/GenBank/DDBJ databases">
        <title>Streptomyces haneummycinica sp. nov., a new antibiotic-producing actinobacterium isolated from marine sediment.</title>
        <authorList>
            <person name="Uemura M."/>
            <person name="Hamada M."/>
            <person name="Hirano S."/>
            <person name="Kobayashi K."/>
            <person name="Ohshiro T."/>
            <person name="Kobayashi T."/>
            <person name="Terahara T."/>
        </authorList>
    </citation>
    <scope>NUCLEOTIDE SEQUENCE</scope>
    <source>
        <strain evidence="2">KM77-8</strain>
    </source>
</reference>
<feature type="region of interest" description="Disordered" evidence="1">
    <location>
        <begin position="1"/>
        <end position="21"/>
    </location>
</feature>
<evidence type="ECO:0000256" key="1">
    <source>
        <dbReference type="SAM" id="MobiDB-lite"/>
    </source>
</evidence>
<sequence length="138" mass="15285">MPGRIPSDRAGRRRAGPLDHAPDEIRREELLAELTGTPLACLRAIDRAHRRPDCLTGVRERLDHGDIAGALAVVENLLGPHARLRGGPLREELEAAAHRRITYGLYRSGLSGPAPAWLYPARPRPDDRRAHPRHATLD</sequence>
<protein>
    <submittedName>
        <fullName evidence="2">Uncharacterized protein</fullName>
    </submittedName>
</protein>
<reference evidence="2" key="1">
    <citation type="submission" date="2024-06" db="EMBL/GenBank/DDBJ databases">
        <authorList>
            <consortium name="consrtm"/>
            <person name="Uemura M."/>
            <person name="Terahara T."/>
        </authorList>
    </citation>
    <scope>NUCLEOTIDE SEQUENCE</scope>
    <source>
        <strain evidence="2">KM77-8</strain>
    </source>
</reference>